<comment type="caution">
    <text evidence="1">The sequence shown here is derived from an EMBL/GenBank/DDBJ whole genome shotgun (WGS) entry which is preliminary data.</text>
</comment>
<dbReference type="EMBL" id="JACEIK010000101">
    <property type="protein sequence ID" value="MCD7449531.1"/>
    <property type="molecule type" value="Genomic_DNA"/>
</dbReference>
<protein>
    <submittedName>
        <fullName evidence="1">Uncharacterized protein</fullName>
    </submittedName>
</protein>
<name>A0ABS8RTG6_DATST</name>
<evidence type="ECO:0000313" key="2">
    <source>
        <dbReference type="Proteomes" id="UP000823775"/>
    </source>
</evidence>
<evidence type="ECO:0000313" key="1">
    <source>
        <dbReference type="EMBL" id="MCD7449531.1"/>
    </source>
</evidence>
<organism evidence="1 2">
    <name type="scientific">Datura stramonium</name>
    <name type="common">Jimsonweed</name>
    <name type="synonym">Common thornapple</name>
    <dbReference type="NCBI Taxonomy" id="4076"/>
    <lineage>
        <taxon>Eukaryota</taxon>
        <taxon>Viridiplantae</taxon>
        <taxon>Streptophyta</taxon>
        <taxon>Embryophyta</taxon>
        <taxon>Tracheophyta</taxon>
        <taxon>Spermatophyta</taxon>
        <taxon>Magnoliopsida</taxon>
        <taxon>eudicotyledons</taxon>
        <taxon>Gunneridae</taxon>
        <taxon>Pentapetalae</taxon>
        <taxon>asterids</taxon>
        <taxon>lamiids</taxon>
        <taxon>Solanales</taxon>
        <taxon>Solanaceae</taxon>
        <taxon>Solanoideae</taxon>
        <taxon>Datureae</taxon>
        <taxon>Datura</taxon>
    </lineage>
</organism>
<dbReference type="Proteomes" id="UP000823775">
    <property type="component" value="Unassembled WGS sequence"/>
</dbReference>
<proteinExistence type="predicted"/>
<sequence>EVMSNKVTAFHIRSTMCCWSSSVKCRCKCRCEEMLSVDGQSFTPKKSFNLAGLGDEFPNINRQFAA</sequence>
<gene>
    <name evidence="1" type="ORF">HAX54_000371</name>
</gene>
<keyword evidence="2" id="KW-1185">Reference proteome</keyword>
<reference evidence="1 2" key="1">
    <citation type="journal article" date="2021" name="BMC Genomics">
        <title>Datura genome reveals duplications of psychoactive alkaloid biosynthetic genes and high mutation rate following tissue culture.</title>
        <authorList>
            <person name="Rajewski A."/>
            <person name="Carter-House D."/>
            <person name="Stajich J."/>
            <person name="Litt A."/>
        </authorList>
    </citation>
    <scope>NUCLEOTIDE SEQUENCE [LARGE SCALE GENOMIC DNA]</scope>
    <source>
        <strain evidence="1">AR-01</strain>
    </source>
</reference>
<feature type="non-terminal residue" evidence="1">
    <location>
        <position position="1"/>
    </location>
</feature>
<accession>A0ABS8RTG6</accession>